<organism evidence="4 5">
    <name type="scientific">Ignelater luminosus</name>
    <name type="common">Cucubano</name>
    <name type="synonym">Pyrophorus luminosus</name>
    <dbReference type="NCBI Taxonomy" id="2038154"/>
    <lineage>
        <taxon>Eukaryota</taxon>
        <taxon>Metazoa</taxon>
        <taxon>Ecdysozoa</taxon>
        <taxon>Arthropoda</taxon>
        <taxon>Hexapoda</taxon>
        <taxon>Insecta</taxon>
        <taxon>Pterygota</taxon>
        <taxon>Neoptera</taxon>
        <taxon>Endopterygota</taxon>
        <taxon>Coleoptera</taxon>
        <taxon>Polyphaga</taxon>
        <taxon>Elateriformia</taxon>
        <taxon>Elateroidea</taxon>
        <taxon>Elateridae</taxon>
        <taxon>Agrypninae</taxon>
        <taxon>Pyrophorini</taxon>
        <taxon>Ignelater</taxon>
    </lineage>
</organism>
<name>A0A8K0GK56_IGNLU</name>
<proteinExistence type="predicted"/>
<comment type="caution">
    <text evidence="4">The sequence shown here is derived from an EMBL/GenBank/DDBJ whole genome shotgun (WGS) entry which is preliminary data.</text>
</comment>
<dbReference type="Pfam" id="PF05225">
    <property type="entry name" value="HTH_psq"/>
    <property type="match status" value="1"/>
</dbReference>
<dbReference type="GO" id="GO:0003677">
    <property type="term" value="F:DNA binding"/>
    <property type="evidence" value="ECO:0007669"/>
    <property type="project" value="InterPro"/>
</dbReference>
<comment type="subcellular location">
    <subcellularLocation>
        <location evidence="1">Nucleus</location>
    </subcellularLocation>
</comment>
<dbReference type="Proteomes" id="UP000801492">
    <property type="component" value="Unassembled WGS sequence"/>
</dbReference>
<evidence type="ECO:0000313" key="5">
    <source>
        <dbReference type="Proteomes" id="UP000801492"/>
    </source>
</evidence>
<feature type="domain" description="HTH psq-type" evidence="3">
    <location>
        <begin position="299"/>
        <end position="334"/>
    </location>
</feature>
<evidence type="ECO:0000256" key="1">
    <source>
        <dbReference type="ARBA" id="ARBA00004123"/>
    </source>
</evidence>
<evidence type="ECO:0000259" key="3">
    <source>
        <dbReference type="Pfam" id="PF05225"/>
    </source>
</evidence>
<feature type="region of interest" description="Disordered" evidence="2">
    <location>
        <begin position="346"/>
        <end position="370"/>
    </location>
</feature>
<dbReference type="SUPFAM" id="SSF46689">
    <property type="entry name" value="Homeodomain-like"/>
    <property type="match status" value="1"/>
</dbReference>
<protein>
    <recommendedName>
        <fullName evidence="3">HTH psq-type domain-containing protein</fullName>
    </recommendedName>
</protein>
<evidence type="ECO:0000256" key="2">
    <source>
        <dbReference type="SAM" id="MobiDB-lite"/>
    </source>
</evidence>
<dbReference type="InterPro" id="IPR009057">
    <property type="entry name" value="Homeodomain-like_sf"/>
</dbReference>
<sequence length="460" mass="53186">MGSRINDKVVRPHGEKVINLKILNSYFRHKGERPSVHQKAIINYVIMRQKPNIAKIVCPYKQIHPTVRTRDRRNSRWRKISIVSSEAGKYPQSFQQTLEVELGNIQRNESIDEEYGNLKDIMKKIATKHWTPWITEETQKRWLSGPENIPGRPYLEERLAQLMSTCSLQTKIPSVWRHSHFGHRRDPNCYRSLSVNCTIGRLFSKVINEKVRQNIEHKIGEDQSGFTPGSSYTDNHSPTAVLHRSETVPKSHYDRVVWHKPTEAKALSHHRRQTQFSMGKESLVIETVHNTVKQKGKWSEEEMKHAVNAVTTNKMSAAERYQVPRSTLGDRLKGIKKGKAVDLTPQMASSSKVKFQRRKQRSEQNEVLTSSPYKNELPEKMRVVEEKKQSAAKRKLEKDTKIDEMCKRRATHKGNWAASYSSMSKLHQPLDEEGIFGRKSKLSTSPARARAFTYAEIEDD</sequence>
<dbReference type="InterPro" id="IPR007889">
    <property type="entry name" value="HTH_Psq"/>
</dbReference>
<accession>A0A8K0GK56</accession>
<keyword evidence="5" id="KW-1185">Reference proteome</keyword>
<evidence type="ECO:0000313" key="4">
    <source>
        <dbReference type="EMBL" id="KAF2902401.1"/>
    </source>
</evidence>
<dbReference type="GO" id="GO:0005634">
    <property type="term" value="C:nucleus"/>
    <property type="evidence" value="ECO:0007669"/>
    <property type="project" value="UniProtKB-SubCell"/>
</dbReference>
<dbReference type="EMBL" id="VTPC01001312">
    <property type="protein sequence ID" value="KAF2902401.1"/>
    <property type="molecule type" value="Genomic_DNA"/>
</dbReference>
<reference evidence="4" key="1">
    <citation type="submission" date="2019-08" db="EMBL/GenBank/DDBJ databases">
        <title>The genome of the North American firefly Photinus pyralis.</title>
        <authorList>
            <consortium name="Photinus pyralis genome working group"/>
            <person name="Fallon T.R."/>
            <person name="Sander Lower S.E."/>
            <person name="Weng J.-K."/>
        </authorList>
    </citation>
    <scope>NUCLEOTIDE SEQUENCE</scope>
    <source>
        <strain evidence="4">TRF0915ILg1</strain>
        <tissue evidence="4">Whole body</tissue>
    </source>
</reference>
<dbReference type="OrthoDB" id="410104at2759"/>
<gene>
    <name evidence="4" type="ORF">ILUMI_03783</name>
</gene>
<dbReference type="AlphaFoldDB" id="A0A8K0GK56"/>
<dbReference type="Gene3D" id="1.10.10.60">
    <property type="entry name" value="Homeodomain-like"/>
    <property type="match status" value="1"/>
</dbReference>